<dbReference type="STRING" id="1235591.CAK95_03705"/>
<name>A0A1W6ZLQ4_9HYPH</name>
<protein>
    <submittedName>
        <fullName evidence="1">Uncharacterized protein</fullName>
    </submittedName>
</protein>
<gene>
    <name evidence="1" type="ORF">CAK95_03705</name>
</gene>
<accession>A0A1W6ZLQ4</accession>
<dbReference type="AlphaFoldDB" id="A0A1W6ZLQ4"/>
<evidence type="ECO:0000313" key="1">
    <source>
        <dbReference type="EMBL" id="ARP98291.1"/>
    </source>
</evidence>
<sequence length="62" mass="7139">MSERLFARWSGFSEVWNRHLHIRGLRHGKPIANIWQGIFPVLDTKDDEYADTAPVGCFKPNG</sequence>
<organism evidence="1 2">
    <name type="scientific">Pseudorhodoplanes sinuspersici</name>
    <dbReference type="NCBI Taxonomy" id="1235591"/>
    <lineage>
        <taxon>Bacteria</taxon>
        <taxon>Pseudomonadati</taxon>
        <taxon>Pseudomonadota</taxon>
        <taxon>Alphaproteobacteria</taxon>
        <taxon>Hyphomicrobiales</taxon>
        <taxon>Pseudorhodoplanes</taxon>
    </lineage>
</organism>
<evidence type="ECO:0000313" key="2">
    <source>
        <dbReference type="Proteomes" id="UP000194137"/>
    </source>
</evidence>
<dbReference type="KEGG" id="psin:CAK95_03705"/>
<reference evidence="1 2" key="1">
    <citation type="submission" date="2017-05" db="EMBL/GenBank/DDBJ databases">
        <title>Full genome sequence of Pseudorhodoplanes sinuspersici.</title>
        <authorList>
            <person name="Dastgheib S.M.M."/>
            <person name="Shavandi M."/>
            <person name="Tirandaz H."/>
        </authorList>
    </citation>
    <scope>NUCLEOTIDE SEQUENCE [LARGE SCALE GENOMIC DNA]</scope>
    <source>
        <strain evidence="1 2">RIPI110</strain>
    </source>
</reference>
<dbReference type="Proteomes" id="UP000194137">
    <property type="component" value="Chromosome"/>
</dbReference>
<proteinExistence type="predicted"/>
<dbReference type="EMBL" id="CP021112">
    <property type="protein sequence ID" value="ARP98291.1"/>
    <property type="molecule type" value="Genomic_DNA"/>
</dbReference>
<keyword evidence="2" id="KW-1185">Reference proteome</keyword>
<dbReference type="RefSeq" id="WP_086086680.1">
    <property type="nucleotide sequence ID" value="NZ_CP021112.1"/>
</dbReference>